<dbReference type="AlphaFoldDB" id="A0A937DIE2"/>
<evidence type="ECO:0000259" key="1">
    <source>
        <dbReference type="PROSITE" id="PS50846"/>
    </source>
</evidence>
<dbReference type="GO" id="GO:0046872">
    <property type="term" value="F:metal ion binding"/>
    <property type="evidence" value="ECO:0007669"/>
    <property type="project" value="InterPro"/>
</dbReference>
<dbReference type="PROSITE" id="PS50846">
    <property type="entry name" value="HMA_2"/>
    <property type="match status" value="1"/>
</dbReference>
<dbReference type="Proteomes" id="UP000642920">
    <property type="component" value="Unassembled WGS sequence"/>
</dbReference>
<sequence>MNTLKFKTNINCSGCLSKVTPFLNEEKNIKKWDVNLESDDRILTVETSDLTEEEVKKTVQKAGFNAEAV</sequence>
<dbReference type="EMBL" id="JAERQG010000005">
    <property type="protein sequence ID" value="MBL0766908.1"/>
    <property type="molecule type" value="Genomic_DNA"/>
</dbReference>
<keyword evidence="3" id="KW-1185">Reference proteome</keyword>
<gene>
    <name evidence="2" type="ORF">JKP34_16695</name>
</gene>
<dbReference type="InterPro" id="IPR036163">
    <property type="entry name" value="HMA_dom_sf"/>
</dbReference>
<evidence type="ECO:0000313" key="3">
    <source>
        <dbReference type="Proteomes" id="UP000642920"/>
    </source>
</evidence>
<comment type="caution">
    <text evidence="2">The sequence shown here is derived from an EMBL/GenBank/DDBJ whole genome shotgun (WGS) entry which is preliminary data.</text>
</comment>
<dbReference type="InterPro" id="IPR006121">
    <property type="entry name" value="HMA_dom"/>
</dbReference>
<dbReference type="CDD" id="cd00371">
    <property type="entry name" value="HMA"/>
    <property type="match status" value="1"/>
</dbReference>
<dbReference type="Gene3D" id="3.30.70.100">
    <property type="match status" value="1"/>
</dbReference>
<reference evidence="2" key="1">
    <citation type="submission" date="2021-01" db="EMBL/GenBank/DDBJ databases">
        <title>Marivirga sp. nov., isolated from intertidal surface sediments.</title>
        <authorList>
            <person name="Zhang M."/>
        </authorList>
    </citation>
    <scope>NUCLEOTIDE SEQUENCE</scope>
    <source>
        <strain evidence="2">SM1354</strain>
    </source>
</reference>
<feature type="domain" description="HMA" evidence="1">
    <location>
        <begin position="1"/>
        <end position="67"/>
    </location>
</feature>
<accession>A0A937DIE2</accession>
<protein>
    <submittedName>
        <fullName evidence="2">Heavy-metal-associated domain-containing protein</fullName>
    </submittedName>
</protein>
<name>A0A937DIE2_9BACT</name>
<proteinExistence type="predicted"/>
<dbReference type="SUPFAM" id="SSF55008">
    <property type="entry name" value="HMA, heavy metal-associated domain"/>
    <property type="match status" value="1"/>
</dbReference>
<dbReference type="RefSeq" id="WP_201923983.1">
    <property type="nucleotide sequence ID" value="NZ_JAERQG010000005.1"/>
</dbReference>
<dbReference type="Pfam" id="PF00403">
    <property type="entry name" value="HMA"/>
    <property type="match status" value="1"/>
</dbReference>
<evidence type="ECO:0000313" key="2">
    <source>
        <dbReference type="EMBL" id="MBL0766908.1"/>
    </source>
</evidence>
<organism evidence="2 3">
    <name type="scientific">Marivirga atlantica</name>
    <dbReference type="NCBI Taxonomy" id="1548457"/>
    <lineage>
        <taxon>Bacteria</taxon>
        <taxon>Pseudomonadati</taxon>
        <taxon>Bacteroidota</taxon>
        <taxon>Cytophagia</taxon>
        <taxon>Cytophagales</taxon>
        <taxon>Marivirgaceae</taxon>
        <taxon>Marivirga</taxon>
    </lineage>
</organism>